<organism evidence="2 3">
    <name type="scientific">Romeriopsis navalis LEGE 11480</name>
    <dbReference type="NCBI Taxonomy" id="2777977"/>
    <lineage>
        <taxon>Bacteria</taxon>
        <taxon>Bacillati</taxon>
        <taxon>Cyanobacteriota</taxon>
        <taxon>Cyanophyceae</taxon>
        <taxon>Leptolyngbyales</taxon>
        <taxon>Leptolyngbyaceae</taxon>
        <taxon>Romeriopsis</taxon>
        <taxon>Romeriopsis navalis</taxon>
    </lineage>
</organism>
<name>A0A928VRW8_9CYAN</name>
<comment type="caution">
    <text evidence="2">The sequence shown here is derived from an EMBL/GenBank/DDBJ whole genome shotgun (WGS) entry which is preliminary data.</text>
</comment>
<dbReference type="EMBL" id="JADEXQ010000049">
    <property type="protein sequence ID" value="MBE9030984.1"/>
    <property type="molecule type" value="Genomic_DNA"/>
</dbReference>
<sequence>MMWFLSPPSLMAPAIVVAASSPSPVMIARRTCPTDITQLTPQLLRDLPSYANRVIVRSRSVEQLNSMPIVVLAGQAEYAPLPVVAEKSASDPNLRQIFFTTLERQRVGKQLRALQQYHWLLITPTSTGWQIVLSYTRTGAYPQASWPVTPPRESSQGPIAQAAKLWFRDCHAGAVRS</sequence>
<dbReference type="RefSeq" id="WP_264325816.1">
    <property type="nucleotide sequence ID" value="NZ_JADEXQ010000049.1"/>
</dbReference>
<evidence type="ECO:0000256" key="1">
    <source>
        <dbReference type="SAM" id="SignalP"/>
    </source>
</evidence>
<accession>A0A928VRW8</accession>
<dbReference type="Proteomes" id="UP000625316">
    <property type="component" value="Unassembled WGS sequence"/>
</dbReference>
<keyword evidence="1" id="KW-0732">Signal</keyword>
<gene>
    <name evidence="2" type="ORF">IQ266_14715</name>
</gene>
<keyword evidence="3" id="KW-1185">Reference proteome</keyword>
<feature type="signal peptide" evidence="1">
    <location>
        <begin position="1"/>
        <end position="18"/>
    </location>
</feature>
<protein>
    <submittedName>
        <fullName evidence="2">Uncharacterized protein</fullName>
    </submittedName>
</protein>
<dbReference type="AlphaFoldDB" id="A0A928VRW8"/>
<evidence type="ECO:0000313" key="3">
    <source>
        <dbReference type="Proteomes" id="UP000625316"/>
    </source>
</evidence>
<feature type="chain" id="PRO_5038037493" evidence="1">
    <location>
        <begin position="19"/>
        <end position="177"/>
    </location>
</feature>
<evidence type="ECO:0000313" key="2">
    <source>
        <dbReference type="EMBL" id="MBE9030984.1"/>
    </source>
</evidence>
<proteinExistence type="predicted"/>
<reference evidence="2" key="1">
    <citation type="submission" date="2020-10" db="EMBL/GenBank/DDBJ databases">
        <authorList>
            <person name="Castelo-Branco R."/>
            <person name="Eusebio N."/>
            <person name="Adriana R."/>
            <person name="Vieira A."/>
            <person name="Brugerolle De Fraissinette N."/>
            <person name="Rezende De Castro R."/>
            <person name="Schneider M.P."/>
            <person name="Vasconcelos V."/>
            <person name="Leao P.N."/>
        </authorList>
    </citation>
    <scope>NUCLEOTIDE SEQUENCE</scope>
    <source>
        <strain evidence="2">LEGE 11480</strain>
    </source>
</reference>